<organism evidence="1">
    <name type="scientific">Acerihabitans sp. KWT182</name>
    <dbReference type="NCBI Taxonomy" id="3157919"/>
    <lineage>
        <taxon>Bacteria</taxon>
        <taxon>Pseudomonadati</taxon>
        <taxon>Pseudomonadota</taxon>
        <taxon>Gammaproteobacteria</taxon>
        <taxon>Enterobacterales</taxon>
        <taxon>Pectobacteriaceae</taxon>
        <taxon>Acerihabitans</taxon>
    </lineage>
</organism>
<dbReference type="AlphaFoldDB" id="A0AAU7Q553"/>
<sequence length="112" mass="12744">MSQKRKNIATKRDIYINNFFDKTNQKLIDSGVDYDKADEKANLITMNKFHLKNDWVLFSGNLNESEDGMERQTIRLVHNAKDESLKALNGCLSDANASDNSCHKSQISGFDD</sequence>
<reference evidence="1" key="1">
    <citation type="submission" date="2024-06" db="EMBL/GenBank/DDBJ databases">
        <authorList>
            <person name="Coelho C."/>
            <person name="Bento M."/>
            <person name="Garcia E."/>
            <person name="Camelo A."/>
            <person name="Brandao I."/>
            <person name="Espirito Santo C."/>
            <person name="Trovao J."/>
            <person name="Verissimo A."/>
            <person name="Costa J."/>
            <person name="Tiago I."/>
        </authorList>
    </citation>
    <scope>NUCLEOTIDE SEQUENCE</scope>
    <source>
        <strain evidence="1">KWT182</strain>
    </source>
</reference>
<evidence type="ECO:0000313" key="1">
    <source>
        <dbReference type="EMBL" id="XBS68285.1"/>
    </source>
</evidence>
<accession>A0AAU7Q553</accession>
<dbReference type="EMBL" id="CP157947">
    <property type="protein sequence ID" value="XBS68285.1"/>
    <property type="molecule type" value="Genomic_DNA"/>
</dbReference>
<gene>
    <name evidence="1" type="ORF">ABK905_16095</name>
</gene>
<proteinExistence type="predicted"/>
<protein>
    <submittedName>
        <fullName evidence="1">Uncharacterized protein</fullName>
    </submittedName>
</protein>
<name>A0AAU7Q553_9GAMM</name>